<name>A0A095VMG1_9GAMM</name>
<dbReference type="EMBL" id="AUVB01000088">
    <property type="protein sequence ID" value="KGE02637.1"/>
    <property type="molecule type" value="Genomic_DNA"/>
</dbReference>
<protein>
    <recommendedName>
        <fullName evidence="3">HEPN domain-containing protein</fullName>
    </recommendedName>
</protein>
<evidence type="ECO:0000313" key="1">
    <source>
        <dbReference type="EMBL" id="KGE02637.1"/>
    </source>
</evidence>
<proteinExistence type="predicted"/>
<dbReference type="eggNOG" id="ENOG5031PMG">
    <property type="taxonomic scope" value="Bacteria"/>
</dbReference>
<comment type="caution">
    <text evidence="1">The sequence shown here is derived from an EMBL/GenBank/DDBJ whole genome shotgun (WGS) entry which is preliminary data.</text>
</comment>
<dbReference type="STRING" id="1265313.HRUBRA_02775"/>
<reference evidence="1 2" key="1">
    <citation type="journal article" date="2014" name="Genome Announc.">
        <title>Genome Sequence of Gammaproteobacterial Pseudohaliea rubra Type Strain DSM 19751, Isolated from Coastal Seawater of the Mediterranean Sea.</title>
        <authorList>
            <person name="Spring S."/>
            <person name="Fiebig A."/>
            <person name="Riedel T."/>
            <person name="Goker M."/>
            <person name="Klenk H.P."/>
        </authorList>
    </citation>
    <scope>NUCLEOTIDE SEQUENCE [LARGE SCALE GENOMIC DNA]</scope>
    <source>
        <strain evidence="1 2">DSM 19751</strain>
    </source>
</reference>
<organism evidence="1 2">
    <name type="scientific">Pseudohaliea rubra DSM 19751</name>
    <dbReference type="NCBI Taxonomy" id="1265313"/>
    <lineage>
        <taxon>Bacteria</taxon>
        <taxon>Pseudomonadati</taxon>
        <taxon>Pseudomonadota</taxon>
        <taxon>Gammaproteobacteria</taxon>
        <taxon>Cellvibrionales</taxon>
        <taxon>Halieaceae</taxon>
        <taxon>Pseudohaliea</taxon>
    </lineage>
</organism>
<evidence type="ECO:0000313" key="2">
    <source>
        <dbReference type="Proteomes" id="UP000029640"/>
    </source>
</evidence>
<gene>
    <name evidence="1" type="ORF">HRUBRA_02775</name>
</gene>
<keyword evidence="2" id="KW-1185">Reference proteome</keyword>
<sequence length="129" mass="14483">MRIGRLKLEPPSEREQQGLLESADARLADANLSSLSYASRFDLAYNASHALALYALRRLGYRCDQRYLAFQTLPHTAGMPPAVWRVLAKAHERHNLAEYEGHLEQDDQLLTDLIGAARRLREAIDGLAA</sequence>
<dbReference type="AlphaFoldDB" id="A0A095VMG1"/>
<dbReference type="Proteomes" id="UP000029640">
    <property type="component" value="Unassembled WGS sequence"/>
</dbReference>
<dbReference type="HOGENOM" id="CLU_147948_1_0_6"/>
<accession>A0A095VMG1</accession>
<evidence type="ECO:0008006" key="3">
    <source>
        <dbReference type="Google" id="ProtNLM"/>
    </source>
</evidence>